<comment type="caution">
    <text evidence="2">The sequence shown here is derived from an EMBL/GenBank/DDBJ whole genome shotgun (WGS) entry which is preliminary data.</text>
</comment>
<dbReference type="AlphaFoldDB" id="A0ABD2NZK4"/>
<feature type="compositionally biased region" description="Polar residues" evidence="1">
    <location>
        <begin position="146"/>
        <end position="157"/>
    </location>
</feature>
<feature type="compositionally biased region" description="Polar residues" evidence="1">
    <location>
        <begin position="66"/>
        <end position="88"/>
    </location>
</feature>
<keyword evidence="3" id="KW-1185">Reference proteome</keyword>
<protein>
    <submittedName>
        <fullName evidence="2">Uncharacterized protein</fullName>
    </submittedName>
</protein>
<dbReference type="EMBL" id="JABFTP020000165">
    <property type="protein sequence ID" value="KAL3284069.1"/>
    <property type="molecule type" value="Genomic_DNA"/>
</dbReference>
<feature type="compositionally biased region" description="Basic and acidic residues" evidence="1">
    <location>
        <begin position="105"/>
        <end position="118"/>
    </location>
</feature>
<feature type="compositionally biased region" description="Polar residues" evidence="1">
    <location>
        <begin position="187"/>
        <end position="204"/>
    </location>
</feature>
<organism evidence="2 3">
    <name type="scientific">Cryptolaemus montrouzieri</name>
    <dbReference type="NCBI Taxonomy" id="559131"/>
    <lineage>
        <taxon>Eukaryota</taxon>
        <taxon>Metazoa</taxon>
        <taxon>Ecdysozoa</taxon>
        <taxon>Arthropoda</taxon>
        <taxon>Hexapoda</taxon>
        <taxon>Insecta</taxon>
        <taxon>Pterygota</taxon>
        <taxon>Neoptera</taxon>
        <taxon>Endopterygota</taxon>
        <taxon>Coleoptera</taxon>
        <taxon>Polyphaga</taxon>
        <taxon>Cucujiformia</taxon>
        <taxon>Coccinelloidea</taxon>
        <taxon>Coccinellidae</taxon>
        <taxon>Scymninae</taxon>
        <taxon>Scymnini</taxon>
        <taxon>Cryptolaemus</taxon>
    </lineage>
</organism>
<accession>A0ABD2NZK4</accession>
<feature type="region of interest" description="Disordered" evidence="1">
    <location>
        <begin position="1"/>
        <end position="205"/>
    </location>
</feature>
<evidence type="ECO:0000313" key="3">
    <source>
        <dbReference type="Proteomes" id="UP001516400"/>
    </source>
</evidence>
<evidence type="ECO:0000256" key="1">
    <source>
        <dbReference type="SAM" id="MobiDB-lite"/>
    </source>
</evidence>
<gene>
    <name evidence="2" type="ORF">HHI36_018237</name>
</gene>
<dbReference type="Proteomes" id="UP001516400">
    <property type="component" value="Unassembled WGS sequence"/>
</dbReference>
<sequence>MDKKTQNLTATPPNIDFNSEYETLNQNMDKTEPKSNCVNSSEEYWGDDQNVSQNAKNIATPLPNAHNASDGQTGSILSPESSNLNPEANSFHILPENDSQSFNESPEKVEDTSPKEENWDNEIEENSICDAKKAGSAQRKSDKDNTSSSAWGNNSVISVGDEVADSLDKSRYSDWNNSKPKQKNRKSNSSVDLDSSYDVRNSTPRSKDISLIPKYVDLNDEEKKEFIEWKSNSVKGKVIEEEKDLFSVGKEYSLAHCVAADMSMGSGIAVEF</sequence>
<reference evidence="2 3" key="1">
    <citation type="journal article" date="2021" name="BMC Biol.">
        <title>Horizontally acquired antibacterial genes associated with adaptive radiation of ladybird beetles.</title>
        <authorList>
            <person name="Li H.S."/>
            <person name="Tang X.F."/>
            <person name="Huang Y.H."/>
            <person name="Xu Z.Y."/>
            <person name="Chen M.L."/>
            <person name="Du X.Y."/>
            <person name="Qiu B.Y."/>
            <person name="Chen P.T."/>
            <person name="Zhang W."/>
            <person name="Slipinski A."/>
            <person name="Escalona H.E."/>
            <person name="Waterhouse R.M."/>
            <person name="Zwick A."/>
            <person name="Pang H."/>
        </authorList>
    </citation>
    <scope>NUCLEOTIDE SEQUENCE [LARGE SCALE GENOMIC DNA]</scope>
    <source>
        <strain evidence="2">SYSU2018</strain>
    </source>
</reference>
<feature type="non-terminal residue" evidence="2">
    <location>
        <position position="272"/>
    </location>
</feature>
<proteinExistence type="predicted"/>
<feature type="compositionally biased region" description="Polar residues" evidence="1">
    <location>
        <begin position="1"/>
        <end position="42"/>
    </location>
</feature>
<evidence type="ECO:0000313" key="2">
    <source>
        <dbReference type="EMBL" id="KAL3284069.1"/>
    </source>
</evidence>
<name>A0ABD2NZK4_9CUCU</name>